<feature type="transmembrane region" description="Helical" evidence="5">
    <location>
        <begin position="41"/>
        <end position="60"/>
    </location>
</feature>
<evidence type="ECO:0000256" key="2">
    <source>
        <dbReference type="ARBA" id="ARBA00022692"/>
    </source>
</evidence>
<evidence type="ECO:0000256" key="1">
    <source>
        <dbReference type="ARBA" id="ARBA00004141"/>
    </source>
</evidence>
<evidence type="ECO:0000313" key="7">
    <source>
        <dbReference type="Proteomes" id="UP000092971"/>
    </source>
</evidence>
<feature type="transmembrane region" description="Helical" evidence="5">
    <location>
        <begin position="6"/>
        <end position="29"/>
    </location>
</feature>
<feature type="transmembrane region" description="Helical" evidence="5">
    <location>
        <begin position="184"/>
        <end position="205"/>
    </location>
</feature>
<protein>
    <submittedName>
        <fullName evidence="6">Uncharacterized protein</fullName>
    </submittedName>
</protein>
<evidence type="ECO:0000256" key="3">
    <source>
        <dbReference type="ARBA" id="ARBA00022989"/>
    </source>
</evidence>
<reference evidence="6 7" key="1">
    <citation type="submission" date="2016-02" db="EMBL/GenBank/DDBJ databases">
        <title>Comparison of Clostridium stercorarium subspecies using comparative genomics and transcriptomics.</title>
        <authorList>
            <person name="Schellenberg J."/>
            <person name="Thallinger G."/>
            <person name="Levin D.B."/>
            <person name="Zhang X."/>
            <person name="Alvare G."/>
            <person name="Fristensky B."/>
            <person name="Sparling R."/>
        </authorList>
    </citation>
    <scope>NUCLEOTIDE SEQUENCE [LARGE SCALE GENOMIC DNA]</scope>
    <source>
        <strain evidence="6 7">DSM 2910</strain>
    </source>
</reference>
<evidence type="ECO:0000256" key="4">
    <source>
        <dbReference type="ARBA" id="ARBA00023136"/>
    </source>
</evidence>
<sequence>MAVSGYNFLFVVSVLSMMDLLVITGAFSSNDFSGRVSAKRGLSRFIIWLFASIVSSATIYKVCRTLKLSEISRLSESNCIIIDLPFTFVSLFIILLMKGNLMHFDFGLSGTEMSVFGDALYSPYSGWSLAVIQMAQWIEMGVWIKILSYFLPVVKSVSYLIISVLYLAFMLLDRFISTVEWKKAARLSWGWAAGMSLINFIYVFYF</sequence>
<comment type="subcellular location">
    <subcellularLocation>
        <location evidence="1">Membrane</location>
        <topology evidence="1">Multi-pass membrane protein</topology>
    </subcellularLocation>
</comment>
<dbReference type="EMBL" id="CP014672">
    <property type="protein sequence ID" value="ANX00066.1"/>
    <property type="molecule type" value="Genomic_DNA"/>
</dbReference>
<feature type="transmembrane region" description="Helical" evidence="5">
    <location>
        <begin position="150"/>
        <end position="172"/>
    </location>
</feature>
<keyword evidence="4 5" id="KW-0472">Membrane</keyword>
<dbReference type="Proteomes" id="UP000092971">
    <property type="component" value="Chromosome"/>
</dbReference>
<dbReference type="InterPro" id="IPR001694">
    <property type="entry name" value="NADH_UbQ_OxRdtase_su1/FPO"/>
</dbReference>
<evidence type="ECO:0000256" key="5">
    <source>
        <dbReference type="SAM" id="Phobius"/>
    </source>
</evidence>
<evidence type="ECO:0000313" key="6">
    <source>
        <dbReference type="EMBL" id="ANX00066.1"/>
    </source>
</evidence>
<name>A0A1B1YH14_THEST</name>
<dbReference type="AlphaFoldDB" id="A0A1B1YH14"/>
<organism evidence="6 7">
    <name type="scientific">Thermoclostridium stercorarium subsp. thermolacticum DSM 2910</name>
    <dbReference type="NCBI Taxonomy" id="1121336"/>
    <lineage>
        <taxon>Bacteria</taxon>
        <taxon>Bacillati</taxon>
        <taxon>Bacillota</taxon>
        <taxon>Clostridia</taxon>
        <taxon>Eubacteriales</taxon>
        <taxon>Oscillospiraceae</taxon>
        <taxon>Thermoclostridium</taxon>
    </lineage>
</organism>
<dbReference type="GO" id="GO:0016020">
    <property type="term" value="C:membrane"/>
    <property type="evidence" value="ECO:0007669"/>
    <property type="project" value="UniProtKB-SubCell"/>
</dbReference>
<proteinExistence type="predicted"/>
<feature type="transmembrane region" description="Helical" evidence="5">
    <location>
        <begin position="80"/>
        <end position="98"/>
    </location>
</feature>
<accession>A0A1B1YH14</accession>
<keyword evidence="3 5" id="KW-1133">Transmembrane helix</keyword>
<dbReference type="Pfam" id="PF00146">
    <property type="entry name" value="NADHdh"/>
    <property type="match status" value="1"/>
</dbReference>
<gene>
    <name evidence="6" type="ORF">CSTERTH_11665</name>
</gene>
<keyword evidence="2 5" id="KW-0812">Transmembrane</keyword>